<dbReference type="Gene3D" id="2.10.109.10">
    <property type="entry name" value="Umud Fragment, subunit A"/>
    <property type="match status" value="1"/>
</dbReference>
<evidence type="ECO:0000256" key="5">
    <source>
        <dbReference type="ARBA" id="ARBA00022801"/>
    </source>
</evidence>
<dbReference type="PANTHER" id="PTHR43390">
    <property type="entry name" value="SIGNAL PEPTIDASE I"/>
    <property type="match status" value="1"/>
</dbReference>
<dbReference type="PRINTS" id="PR00727">
    <property type="entry name" value="LEADERPTASE"/>
</dbReference>
<dbReference type="Proteomes" id="UP001256711">
    <property type="component" value="Unassembled WGS sequence"/>
</dbReference>
<gene>
    <name evidence="9" type="primary">lepB</name>
    <name evidence="9" type="ORF">P7H43_02810</name>
</gene>
<evidence type="ECO:0000256" key="3">
    <source>
        <dbReference type="ARBA" id="ARBA00009370"/>
    </source>
</evidence>
<dbReference type="InterPro" id="IPR019758">
    <property type="entry name" value="Pept_S26A_signal_pept_1_CS"/>
</dbReference>
<comment type="catalytic activity">
    <reaction evidence="1 7">
        <text>Cleavage of hydrophobic, N-terminal signal or leader sequences from secreted and periplasmic proteins.</text>
        <dbReference type="EC" id="3.4.21.89"/>
    </reaction>
</comment>
<name>A0AAW8TYF0_9ENTE</name>
<evidence type="ECO:0000256" key="2">
    <source>
        <dbReference type="ARBA" id="ARBA00004401"/>
    </source>
</evidence>
<dbReference type="InterPro" id="IPR019533">
    <property type="entry name" value="Peptidase_S26"/>
</dbReference>
<dbReference type="Pfam" id="PF10502">
    <property type="entry name" value="Peptidase_S26"/>
    <property type="match status" value="1"/>
</dbReference>
<proteinExistence type="inferred from homology"/>
<organism evidence="9 10">
    <name type="scientific">Enterococcus asini</name>
    <dbReference type="NCBI Taxonomy" id="57732"/>
    <lineage>
        <taxon>Bacteria</taxon>
        <taxon>Bacillati</taxon>
        <taxon>Bacillota</taxon>
        <taxon>Bacilli</taxon>
        <taxon>Lactobacillales</taxon>
        <taxon>Enterococcaceae</taxon>
        <taxon>Enterococcus</taxon>
    </lineage>
</organism>
<feature type="domain" description="Peptidase S26" evidence="8">
    <location>
        <begin position="14"/>
        <end position="173"/>
    </location>
</feature>
<evidence type="ECO:0000256" key="7">
    <source>
        <dbReference type="RuleBase" id="RU362042"/>
    </source>
</evidence>
<evidence type="ECO:0000259" key="8">
    <source>
        <dbReference type="Pfam" id="PF10502"/>
    </source>
</evidence>
<dbReference type="GO" id="GO:0006465">
    <property type="term" value="P:signal peptide processing"/>
    <property type="evidence" value="ECO:0007669"/>
    <property type="project" value="InterPro"/>
</dbReference>
<evidence type="ECO:0000313" key="9">
    <source>
        <dbReference type="EMBL" id="MDT2809427.1"/>
    </source>
</evidence>
<dbReference type="PROSITE" id="PS00760">
    <property type="entry name" value="SPASE_I_2"/>
    <property type="match status" value="1"/>
</dbReference>
<comment type="similarity">
    <text evidence="3 7">Belongs to the peptidase S26 family.</text>
</comment>
<protein>
    <recommendedName>
        <fullName evidence="4 7">Signal peptidase I</fullName>
        <ecNumber evidence="4 7">3.4.21.89</ecNumber>
    </recommendedName>
</protein>
<dbReference type="InterPro" id="IPR036286">
    <property type="entry name" value="LexA/Signal_pep-like_sf"/>
</dbReference>
<dbReference type="AlphaFoldDB" id="A0AAW8TYF0"/>
<keyword evidence="7" id="KW-1133">Transmembrane helix</keyword>
<dbReference type="InterPro" id="IPR019757">
    <property type="entry name" value="Pept_S26A_signal_pept_1_Lys-AS"/>
</dbReference>
<keyword evidence="7" id="KW-0812">Transmembrane</keyword>
<dbReference type="GO" id="GO:0004252">
    <property type="term" value="F:serine-type endopeptidase activity"/>
    <property type="evidence" value="ECO:0007669"/>
    <property type="project" value="InterPro"/>
</dbReference>
<feature type="transmembrane region" description="Helical" evidence="7">
    <location>
        <begin position="12"/>
        <end position="33"/>
    </location>
</feature>
<dbReference type="RefSeq" id="WP_311834993.1">
    <property type="nucleotide sequence ID" value="NZ_JARQBJ010000001.1"/>
</dbReference>
<evidence type="ECO:0000256" key="4">
    <source>
        <dbReference type="ARBA" id="ARBA00013208"/>
    </source>
</evidence>
<dbReference type="EMBL" id="JARQBJ010000001">
    <property type="protein sequence ID" value="MDT2809427.1"/>
    <property type="molecule type" value="Genomic_DNA"/>
</dbReference>
<reference evidence="9" key="1">
    <citation type="submission" date="2023-03" db="EMBL/GenBank/DDBJ databases">
        <authorList>
            <person name="Shen W."/>
            <person name="Cai J."/>
        </authorList>
    </citation>
    <scope>NUCLEOTIDE SEQUENCE</scope>
    <source>
        <strain evidence="9">B226-2</strain>
    </source>
</reference>
<dbReference type="PROSITE" id="PS00761">
    <property type="entry name" value="SPASE_I_3"/>
    <property type="match status" value="1"/>
</dbReference>
<evidence type="ECO:0000256" key="6">
    <source>
        <dbReference type="PIRSR" id="PIRSR600223-1"/>
    </source>
</evidence>
<dbReference type="NCBIfam" id="TIGR02227">
    <property type="entry name" value="sigpep_I_bact"/>
    <property type="match status" value="1"/>
</dbReference>
<dbReference type="GO" id="GO:0009003">
    <property type="term" value="F:signal peptidase activity"/>
    <property type="evidence" value="ECO:0007669"/>
    <property type="project" value="UniProtKB-EC"/>
</dbReference>
<keyword evidence="7" id="KW-0472">Membrane</keyword>
<feature type="active site" evidence="6">
    <location>
        <position position="78"/>
    </location>
</feature>
<sequence>MTKKERLDLFWLGVKYLVVAAAIAVVVRGFLLIPVPVVGNSMENNLHQGDMVVMEPMTKIKRFDVVVFRLSSGTTYIKRVIGMPGDTLRYEDDQLYINDKPVAEPFLKELLAEDHSENDFTNDFSLTELTGEQKLGKNSYFVLGDNRRTSKDSRSFGAIQGENIIGKARFVYYPLKHWHLI</sequence>
<evidence type="ECO:0000256" key="1">
    <source>
        <dbReference type="ARBA" id="ARBA00000677"/>
    </source>
</evidence>
<dbReference type="GO" id="GO:0005886">
    <property type="term" value="C:plasma membrane"/>
    <property type="evidence" value="ECO:0007669"/>
    <property type="project" value="UniProtKB-SubCell"/>
</dbReference>
<dbReference type="InterPro" id="IPR000223">
    <property type="entry name" value="Pept_S26A_signal_pept_1"/>
</dbReference>
<comment type="caution">
    <text evidence="9">The sequence shown here is derived from an EMBL/GenBank/DDBJ whole genome shotgun (WGS) entry which is preliminary data.</text>
</comment>
<accession>A0AAW8TYF0</accession>
<dbReference type="SUPFAM" id="SSF51306">
    <property type="entry name" value="LexA/Signal peptidase"/>
    <property type="match status" value="1"/>
</dbReference>
<keyword evidence="7" id="KW-0645">Protease</keyword>
<dbReference type="PANTHER" id="PTHR43390:SF1">
    <property type="entry name" value="CHLOROPLAST PROCESSING PEPTIDASE"/>
    <property type="match status" value="1"/>
</dbReference>
<dbReference type="CDD" id="cd06530">
    <property type="entry name" value="S26_SPase_I"/>
    <property type="match status" value="1"/>
</dbReference>
<keyword evidence="5 7" id="KW-0378">Hydrolase</keyword>
<feature type="active site" evidence="6">
    <location>
        <position position="41"/>
    </location>
</feature>
<dbReference type="EC" id="3.4.21.89" evidence="4 7"/>
<evidence type="ECO:0000313" key="10">
    <source>
        <dbReference type="Proteomes" id="UP001256711"/>
    </source>
</evidence>
<comment type="subcellular location">
    <subcellularLocation>
        <location evidence="2">Cell membrane</location>
        <topology evidence="2">Single-pass type II membrane protein</topology>
    </subcellularLocation>
    <subcellularLocation>
        <location evidence="7">Membrane</location>
        <topology evidence="7">Single-pass type II membrane protein</topology>
    </subcellularLocation>
</comment>